<dbReference type="AlphaFoldDB" id="A0A6A0AC59"/>
<sequence length="79" mass="8772">GQDQLTPAGSDVKSRITYIVPDIEHNRASVAILCLQTRHEGVGRDVSSVWYTNERFDAEQCACEQVELACPTLILPNEL</sequence>
<evidence type="ECO:0000313" key="2">
    <source>
        <dbReference type="Proteomes" id="UP000485058"/>
    </source>
</evidence>
<dbReference type="EMBL" id="BLLF01004903">
    <property type="protein sequence ID" value="GFH30440.1"/>
    <property type="molecule type" value="Genomic_DNA"/>
</dbReference>
<comment type="caution">
    <text evidence="1">The sequence shown here is derived from an EMBL/GenBank/DDBJ whole genome shotgun (WGS) entry which is preliminary data.</text>
</comment>
<feature type="non-terminal residue" evidence="1">
    <location>
        <position position="1"/>
    </location>
</feature>
<dbReference type="Proteomes" id="UP000485058">
    <property type="component" value="Unassembled WGS sequence"/>
</dbReference>
<reference evidence="1 2" key="1">
    <citation type="submission" date="2020-02" db="EMBL/GenBank/DDBJ databases">
        <title>Draft genome sequence of Haematococcus lacustris strain NIES-144.</title>
        <authorList>
            <person name="Morimoto D."/>
            <person name="Nakagawa S."/>
            <person name="Yoshida T."/>
            <person name="Sawayama S."/>
        </authorList>
    </citation>
    <scope>NUCLEOTIDE SEQUENCE [LARGE SCALE GENOMIC DNA]</scope>
    <source>
        <strain evidence="1 2">NIES-144</strain>
    </source>
</reference>
<name>A0A6A0AC59_HAELA</name>
<evidence type="ECO:0000313" key="1">
    <source>
        <dbReference type="EMBL" id="GFH30440.1"/>
    </source>
</evidence>
<accession>A0A6A0AC59</accession>
<keyword evidence="2" id="KW-1185">Reference proteome</keyword>
<gene>
    <name evidence="1" type="ORF">HaLaN_29297</name>
</gene>
<protein>
    <submittedName>
        <fullName evidence="1">Uncharacterized protein</fullName>
    </submittedName>
</protein>
<organism evidence="1 2">
    <name type="scientific">Haematococcus lacustris</name>
    <name type="common">Green alga</name>
    <name type="synonym">Haematococcus pluvialis</name>
    <dbReference type="NCBI Taxonomy" id="44745"/>
    <lineage>
        <taxon>Eukaryota</taxon>
        <taxon>Viridiplantae</taxon>
        <taxon>Chlorophyta</taxon>
        <taxon>core chlorophytes</taxon>
        <taxon>Chlorophyceae</taxon>
        <taxon>CS clade</taxon>
        <taxon>Chlamydomonadales</taxon>
        <taxon>Haematococcaceae</taxon>
        <taxon>Haematococcus</taxon>
    </lineage>
</organism>
<proteinExistence type="predicted"/>